<dbReference type="Proteomes" id="UP000007799">
    <property type="component" value="Unassembled WGS sequence"/>
</dbReference>
<dbReference type="GeneID" id="16075094"/>
<evidence type="ECO:0000313" key="2">
    <source>
        <dbReference type="EMBL" id="EGD72689.1"/>
    </source>
</evidence>
<keyword evidence="3" id="KW-1185">Reference proteome</keyword>
<dbReference type="EMBL" id="GL832964">
    <property type="protein sequence ID" value="EGD72689.1"/>
    <property type="molecule type" value="Genomic_DNA"/>
</dbReference>
<name>F2U8I1_SALR5</name>
<organism evidence="3">
    <name type="scientific">Salpingoeca rosetta (strain ATCC 50818 / BSB-021)</name>
    <dbReference type="NCBI Taxonomy" id="946362"/>
    <lineage>
        <taxon>Eukaryota</taxon>
        <taxon>Choanoflagellata</taxon>
        <taxon>Craspedida</taxon>
        <taxon>Salpingoecidae</taxon>
        <taxon>Salpingoeca</taxon>
    </lineage>
</organism>
<accession>F2U8I1</accession>
<feature type="compositionally biased region" description="Basic residues" evidence="1">
    <location>
        <begin position="47"/>
        <end position="72"/>
    </location>
</feature>
<dbReference type="InParanoid" id="F2U8I1"/>
<feature type="region of interest" description="Disordered" evidence="1">
    <location>
        <begin position="1"/>
        <end position="111"/>
    </location>
</feature>
<dbReference type="AlphaFoldDB" id="F2U8I1"/>
<evidence type="ECO:0000256" key="1">
    <source>
        <dbReference type="SAM" id="MobiDB-lite"/>
    </source>
</evidence>
<protein>
    <submittedName>
        <fullName evidence="2">Uncharacterized protein</fullName>
    </submittedName>
</protein>
<reference evidence="2" key="1">
    <citation type="submission" date="2009-08" db="EMBL/GenBank/DDBJ databases">
        <title>Annotation of Salpingoeca rosetta.</title>
        <authorList>
            <consortium name="The Broad Institute Genome Sequencing Platform"/>
            <person name="Russ C."/>
            <person name="Cuomo C."/>
            <person name="Burger G."/>
            <person name="Gray M.W."/>
            <person name="Holland P.W.H."/>
            <person name="King N."/>
            <person name="Lang F.B.F."/>
            <person name="Roger A.J."/>
            <person name="Ruiz-Trillo I."/>
            <person name="Young S.K."/>
            <person name="Zeng Q."/>
            <person name="Gargeya S."/>
            <person name="Alvarado L."/>
            <person name="Berlin A."/>
            <person name="Chapman S.B."/>
            <person name="Chen Z."/>
            <person name="Freedman E."/>
            <person name="Gellesch M."/>
            <person name="Goldberg J."/>
            <person name="Griggs A."/>
            <person name="Gujja S."/>
            <person name="Heilman E."/>
            <person name="Heiman D."/>
            <person name="Howarth C."/>
            <person name="Mehta T."/>
            <person name="Neiman D."/>
            <person name="Pearson M."/>
            <person name="Roberts A."/>
            <person name="Saif S."/>
            <person name="Shea T."/>
            <person name="Shenoy N."/>
            <person name="Sisk P."/>
            <person name="Stolte C."/>
            <person name="Sykes S."/>
            <person name="White J."/>
            <person name="Yandava C."/>
            <person name="Haas B."/>
            <person name="Nusbaum C."/>
            <person name="Birren B."/>
        </authorList>
    </citation>
    <scope>NUCLEOTIDE SEQUENCE [LARGE SCALE GENOMIC DNA]</scope>
    <source>
        <strain evidence="2">ATCC 50818</strain>
    </source>
</reference>
<dbReference type="KEGG" id="sre:PTSG_04418"/>
<proteinExistence type="predicted"/>
<sequence length="111" mass="12326">MFRERDRGRRRDKWKLRHDGTPALRDPSHVTAYSPLCTPSSIASGVQRKKARRKKTKWERSRRKKTTWKRSRGGNGRGGPGIKESSGVEVGDGVDDGVGDGVGDGDGDKKH</sequence>
<evidence type="ECO:0000313" key="3">
    <source>
        <dbReference type="Proteomes" id="UP000007799"/>
    </source>
</evidence>
<dbReference type="RefSeq" id="XP_004994512.1">
    <property type="nucleotide sequence ID" value="XM_004994455.1"/>
</dbReference>
<gene>
    <name evidence="2" type="ORF">PTSG_04418</name>
</gene>